<reference evidence="1" key="1">
    <citation type="submission" date="2019-06" db="EMBL/GenBank/DDBJ databases">
        <authorList>
            <person name="Gan P."/>
            <person name="Shirasu K."/>
        </authorList>
    </citation>
    <scope>NUCLEOTIDE SEQUENCE [LARGE SCALE GENOMIC DNA]</scope>
    <source>
        <strain evidence="1">CAD2</strain>
    </source>
</reference>
<evidence type="ECO:0000313" key="1">
    <source>
        <dbReference type="EMBL" id="KAF4858032.1"/>
    </source>
</evidence>
<proteinExistence type="predicted"/>
<keyword evidence="2" id="KW-1185">Reference proteome</keyword>
<dbReference type="Proteomes" id="UP000711996">
    <property type="component" value="Unassembled WGS sequence"/>
</dbReference>
<dbReference type="AlphaFoldDB" id="A0A9P5K4N0"/>
<dbReference type="EMBL" id="QPMT01000023">
    <property type="protein sequence ID" value="KAF4858032.1"/>
    <property type="molecule type" value="Genomic_DNA"/>
</dbReference>
<accession>A0A9P5K4N0</accession>
<name>A0A9P5K4N0_COLSI</name>
<gene>
    <name evidence="1" type="ORF">CGCSCA2_v007580</name>
</gene>
<organism evidence="1 2">
    <name type="scientific">Colletotrichum siamense</name>
    <name type="common">Anthracnose fungus</name>
    <dbReference type="NCBI Taxonomy" id="690259"/>
    <lineage>
        <taxon>Eukaryota</taxon>
        <taxon>Fungi</taxon>
        <taxon>Dikarya</taxon>
        <taxon>Ascomycota</taxon>
        <taxon>Pezizomycotina</taxon>
        <taxon>Sordariomycetes</taxon>
        <taxon>Hypocreomycetidae</taxon>
        <taxon>Glomerellales</taxon>
        <taxon>Glomerellaceae</taxon>
        <taxon>Colletotrichum</taxon>
        <taxon>Colletotrichum gloeosporioides species complex</taxon>
    </lineage>
</organism>
<evidence type="ECO:0000313" key="2">
    <source>
        <dbReference type="Proteomes" id="UP000711996"/>
    </source>
</evidence>
<protein>
    <submittedName>
        <fullName evidence="1">Uncharacterized protein</fullName>
    </submittedName>
</protein>
<comment type="caution">
    <text evidence="1">The sequence shown here is derived from an EMBL/GenBank/DDBJ whole genome shotgun (WGS) entry which is preliminary data.</text>
</comment>
<sequence>MHQRGVSGHAKPPLVSVGLPSRTFSPPLWTTTTLHFIVEAVALATEIAPSFLAFLTSDRASGRHHMRSENAATRRDT</sequence>